<protein>
    <recommendedName>
        <fullName evidence="3">DUF559 domain-containing protein</fullName>
    </recommendedName>
</protein>
<evidence type="ECO:0000313" key="1">
    <source>
        <dbReference type="EMBL" id="AMD86994.1"/>
    </source>
</evidence>
<dbReference type="STRING" id="111015.AXF14_04505"/>
<keyword evidence="2" id="KW-1185">Reference proteome</keyword>
<reference evidence="2" key="1">
    <citation type="submission" date="2016-02" db="EMBL/GenBank/DDBJ databases">
        <authorList>
            <person name="Holder M.E."/>
            <person name="Ajami N.J."/>
            <person name="Petrosino J.F."/>
        </authorList>
    </citation>
    <scope>NUCLEOTIDE SEQUENCE [LARGE SCALE GENOMIC DNA]</scope>
    <source>
        <strain evidence="2">CCUG 36733</strain>
    </source>
</reference>
<dbReference type="EMBL" id="CP014228">
    <property type="protein sequence ID" value="AMD86994.1"/>
    <property type="molecule type" value="Genomic_DNA"/>
</dbReference>
<sequence>MDDDELVARVAAAHGAVRTSALCRSRAERRAIQRLSDAGRLVPHPQHVVSLPEADRRVVLARRLGGLICCDHGLAAAGLPVRDKPGRRVHLLSPDDPARAVLGAGRVTIHQDHRVTVDPLGSPFAKGADLLLTHMRCAVEVDALIALDAALRTGAVSRSELLSHLPGKRNARLRAVVRRADPRARSLLETIARYDLEEAGVFPEVAAPSPAGELDLLLGGRLDVETDGHQYHSSWEDWTHDRFRDQRLLAAGITPVRLTSQQVLARQTPWIVEPVARRLGCWPTP</sequence>
<dbReference type="AlphaFoldDB" id="A0A0X8JDQ6"/>
<evidence type="ECO:0008006" key="3">
    <source>
        <dbReference type="Google" id="ProtNLM"/>
    </source>
</evidence>
<dbReference type="KEGG" id="ard:AXF14_04505"/>
<name>A0A0X8JDQ6_ACTRD</name>
<proteinExistence type="predicted"/>
<accession>A0A0X8JDQ6</accession>
<evidence type="ECO:0000313" key="2">
    <source>
        <dbReference type="Proteomes" id="UP000065220"/>
    </source>
</evidence>
<dbReference type="Proteomes" id="UP000065220">
    <property type="component" value="Chromosome"/>
</dbReference>
<organism evidence="1 2">
    <name type="scientific">Actinomyces radicidentis</name>
    <dbReference type="NCBI Taxonomy" id="111015"/>
    <lineage>
        <taxon>Bacteria</taxon>
        <taxon>Bacillati</taxon>
        <taxon>Actinomycetota</taxon>
        <taxon>Actinomycetes</taxon>
        <taxon>Actinomycetales</taxon>
        <taxon>Actinomycetaceae</taxon>
        <taxon>Actinomyces</taxon>
    </lineage>
</organism>
<gene>
    <name evidence="1" type="ORF">AXF14_04505</name>
</gene>